<dbReference type="Pfam" id="PF08279">
    <property type="entry name" value="HTH_11"/>
    <property type="match status" value="1"/>
</dbReference>
<evidence type="ECO:0000313" key="5">
    <source>
        <dbReference type="Proteomes" id="UP000018466"/>
    </source>
</evidence>
<dbReference type="Gene3D" id="1.10.10.10">
    <property type="entry name" value="Winged helix-like DNA-binding domain superfamily/Winged helix DNA-binding domain"/>
    <property type="match status" value="1"/>
</dbReference>
<dbReference type="SUPFAM" id="SSF46785">
    <property type="entry name" value="Winged helix' DNA-binding domain"/>
    <property type="match status" value="1"/>
</dbReference>
<gene>
    <name evidence="4" type="ORF">HMPREF9623_01337</name>
</gene>
<feature type="domain" description="HTH deoR-type" evidence="3">
    <location>
        <begin position="2"/>
        <end position="57"/>
    </location>
</feature>
<comment type="caution">
    <text evidence="4">The sequence shown here is derived from an EMBL/GenBank/DDBJ whole genome shotgun (WGS) entry which is preliminary data.</text>
</comment>
<dbReference type="PIRSF" id="PIRSF016838">
    <property type="entry name" value="PafC"/>
    <property type="match status" value="1"/>
</dbReference>
<dbReference type="InterPro" id="IPR001034">
    <property type="entry name" value="DeoR_HTH"/>
</dbReference>
<protein>
    <recommendedName>
        <fullName evidence="3">HTH deoR-type domain-containing protein</fullName>
    </recommendedName>
</protein>
<dbReference type="PROSITE" id="PS51000">
    <property type="entry name" value="HTH_DEOR_2"/>
    <property type="match status" value="1"/>
</dbReference>
<dbReference type="Pfam" id="PF25583">
    <property type="entry name" value="WCX"/>
    <property type="match status" value="1"/>
</dbReference>
<dbReference type="Pfam" id="PF13280">
    <property type="entry name" value="WYL"/>
    <property type="match status" value="1"/>
</dbReference>
<dbReference type="GO" id="GO:0003700">
    <property type="term" value="F:DNA-binding transcription factor activity"/>
    <property type="evidence" value="ECO:0007669"/>
    <property type="project" value="InterPro"/>
</dbReference>
<dbReference type="AlphaFoldDB" id="A0AA36Y4K9"/>
<evidence type="ECO:0000259" key="3">
    <source>
        <dbReference type="PROSITE" id="PS51000"/>
    </source>
</evidence>
<keyword evidence="2" id="KW-0804">Transcription</keyword>
<dbReference type="InterPro" id="IPR036390">
    <property type="entry name" value="WH_DNA-bd_sf"/>
</dbReference>
<accession>A0AA36Y4K9</accession>
<dbReference type="InterPro" id="IPR013196">
    <property type="entry name" value="HTH_11"/>
</dbReference>
<dbReference type="InterPro" id="IPR028349">
    <property type="entry name" value="PafC-like"/>
</dbReference>
<dbReference type="PROSITE" id="PS52050">
    <property type="entry name" value="WYL"/>
    <property type="match status" value="1"/>
</dbReference>
<dbReference type="InterPro" id="IPR036388">
    <property type="entry name" value="WH-like_DNA-bd_sf"/>
</dbReference>
<dbReference type="GeneID" id="86941089"/>
<dbReference type="PANTHER" id="PTHR34580">
    <property type="match status" value="1"/>
</dbReference>
<dbReference type="EMBL" id="AGEL01000007">
    <property type="protein sequence ID" value="EHO16638.1"/>
    <property type="molecule type" value="Genomic_DNA"/>
</dbReference>
<dbReference type="InterPro" id="IPR057727">
    <property type="entry name" value="WCX_dom"/>
</dbReference>
<name>A0AA36Y4K9_9FIRM</name>
<proteinExistence type="predicted"/>
<dbReference type="RefSeq" id="WP_009533170.1">
    <property type="nucleotide sequence ID" value="NZ_JH590863.1"/>
</dbReference>
<dbReference type="InterPro" id="IPR051534">
    <property type="entry name" value="CBASS_pafABC_assoc_protein"/>
</dbReference>
<keyword evidence="1" id="KW-0805">Transcription regulation</keyword>
<evidence type="ECO:0000256" key="1">
    <source>
        <dbReference type="ARBA" id="ARBA00023015"/>
    </source>
</evidence>
<evidence type="ECO:0000256" key="2">
    <source>
        <dbReference type="ARBA" id="ARBA00023163"/>
    </source>
</evidence>
<dbReference type="InterPro" id="IPR026881">
    <property type="entry name" value="WYL_dom"/>
</dbReference>
<dbReference type="PANTHER" id="PTHR34580:SF1">
    <property type="entry name" value="PROTEIN PAFC"/>
    <property type="match status" value="1"/>
</dbReference>
<organism evidence="4 5">
    <name type="scientific">Stomatobaculum longum</name>
    <dbReference type="NCBI Taxonomy" id="796942"/>
    <lineage>
        <taxon>Bacteria</taxon>
        <taxon>Bacillati</taxon>
        <taxon>Bacillota</taxon>
        <taxon>Clostridia</taxon>
        <taxon>Lachnospirales</taxon>
        <taxon>Lachnospiraceae</taxon>
        <taxon>Stomatobaculum</taxon>
    </lineage>
</organism>
<evidence type="ECO:0000313" key="4">
    <source>
        <dbReference type="EMBL" id="EHO16638.1"/>
    </source>
</evidence>
<keyword evidence="5" id="KW-1185">Reference proteome</keyword>
<sequence>MKIDRLIGILSVLLQEEKTTAPELAERFEVSKRTINRDIEDLCKAGIPIRTAQGTGGGISIMDGYRMDRTILTSKDMQMILAGLRSLDSVSGSSYYRQLMEKIQARSSAFIVGRDSLLIDLSSWYRDSLAPKIEAIQDAIGDRHLIKFRYYAPSGESERTLEPYYLVFRWSSWYLWGWCLKRKDFRLFKLNRMDNVRGTDEVFECREASVPDLSNEKIFPGEIKVKALFEADQKWRLVEEFGPSSFTQNNDGRLLFIADYSDIENLVTWIMTFGDKAELLEPVEAREKIASMVQKMTKIYKEDAAL</sequence>
<reference evidence="4 5" key="1">
    <citation type="submission" date="2011-10" db="EMBL/GenBank/DDBJ databases">
        <title>The Genome Sequence of Lachnospiraceae bacterium ACC2.</title>
        <authorList>
            <consortium name="The Broad Institute Genome Sequencing Platform"/>
            <person name="Earl A."/>
            <person name="Ward D."/>
            <person name="Feldgarden M."/>
            <person name="Gevers D."/>
            <person name="Sizova M."/>
            <person name="Hazen A."/>
            <person name="Epstein S."/>
            <person name="Young S.K."/>
            <person name="Zeng Q."/>
            <person name="Gargeya S."/>
            <person name="Fitzgerald M."/>
            <person name="Haas B."/>
            <person name="Abouelleil A."/>
            <person name="Alvarado L."/>
            <person name="Arachchi H.M."/>
            <person name="Berlin A."/>
            <person name="Brown A."/>
            <person name="Chapman S.B."/>
            <person name="Chen Z."/>
            <person name="Dunbar C."/>
            <person name="Freedman E."/>
            <person name="Gearin G."/>
            <person name="Goldberg J."/>
            <person name="Griggs A."/>
            <person name="Gujja S."/>
            <person name="Heiman D."/>
            <person name="Howarth C."/>
            <person name="Larson L."/>
            <person name="Lui A."/>
            <person name="MacDonald P.J.P."/>
            <person name="Montmayeur A."/>
            <person name="Murphy C."/>
            <person name="Neiman D."/>
            <person name="Pearson M."/>
            <person name="Priest M."/>
            <person name="Roberts A."/>
            <person name="Saif S."/>
            <person name="Shea T."/>
            <person name="Shenoy N."/>
            <person name="Sisk P."/>
            <person name="Stolte C."/>
            <person name="Sykes S."/>
            <person name="Wortman J."/>
            <person name="Nusbaum C."/>
            <person name="Birren B."/>
        </authorList>
    </citation>
    <scope>NUCLEOTIDE SEQUENCE [LARGE SCALE GENOMIC DNA]</scope>
    <source>
        <strain evidence="4 5">ACC2</strain>
    </source>
</reference>
<dbReference type="Proteomes" id="UP000018466">
    <property type="component" value="Unassembled WGS sequence"/>
</dbReference>